<dbReference type="AlphaFoldDB" id="A0A5N6PM13"/>
<comment type="caution">
    <text evidence="2">The sequence shown here is derived from an EMBL/GenBank/DDBJ whole genome shotgun (WGS) entry which is preliminary data.</text>
</comment>
<keyword evidence="3" id="KW-1185">Reference proteome</keyword>
<reference evidence="2 3" key="1">
    <citation type="submission" date="2019-05" db="EMBL/GenBank/DDBJ databases">
        <title>Mikania micrantha, genome provides insights into the molecular mechanism of rapid growth.</title>
        <authorList>
            <person name="Liu B."/>
        </authorList>
    </citation>
    <scope>NUCLEOTIDE SEQUENCE [LARGE SCALE GENOMIC DNA]</scope>
    <source>
        <strain evidence="2">NLD-2019</strain>
        <tissue evidence="2">Leaf</tissue>
    </source>
</reference>
<accession>A0A5N6PM13</accession>
<organism evidence="2 3">
    <name type="scientific">Mikania micrantha</name>
    <name type="common">bitter vine</name>
    <dbReference type="NCBI Taxonomy" id="192012"/>
    <lineage>
        <taxon>Eukaryota</taxon>
        <taxon>Viridiplantae</taxon>
        <taxon>Streptophyta</taxon>
        <taxon>Embryophyta</taxon>
        <taxon>Tracheophyta</taxon>
        <taxon>Spermatophyta</taxon>
        <taxon>Magnoliopsida</taxon>
        <taxon>eudicotyledons</taxon>
        <taxon>Gunneridae</taxon>
        <taxon>Pentapetalae</taxon>
        <taxon>asterids</taxon>
        <taxon>campanulids</taxon>
        <taxon>Asterales</taxon>
        <taxon>Asteraceae</taxon>
        <taxon>Asteroideae</taxon>
        <taxon>Heliantheae alliance</taxon>
        <taxon>Eupatorieae</taxon>
        <taxon>Mikania</taxon>
    </lineage>
</organism>
<sequence>MKPEVCPVAHHRRVSTAITIRTTATVIPFTPCLRTGHRSRKNARTAGAGIYQAIHDTTILYYQIASPPCPMVAGVLSSDVAGEPEETHPRGGGDGQEGKGCGCWSIIISLGERGKC</sequence>
<evidence type="ECO:0000313" key="3">
    <source>
        <dbReference type="Proteomes" id="UP000326396"/>
    </source>
</evidence>
<gene>
    <name evidence="2" type="ORF">E3N88_05819</name>
</gene>
<feature type="region of interest" description="Disordered" evidence="1">
    <location>
        <begin position="80"/>
        <end position="100"/>
    </location>
</feature>
<protein>
    <submittedName>
        <fullName evidence="2">Uncharacterized protein</fullName>
    </submittedName>
</protein>
<name>A0A5N6PM13_9ASTR</name>
<evidence type="ECO:0000313" key="2">
    <source>
        <dbReference type="EMBL" id="KAD6794923.1"/>
    </source>
</evidence>
<evidence type="ECO:0000256" key="1">
    <source>
        <dbReference type="SAM" id="MobiDB-lite"/>
    </source>
</evidence>
<dbReference type="Proteomes" id="UP000326396">
    <property type="component" value="Linkage Group LG11"/>
</dbReference>
<proteinExistence type="predicted"/>
<dbReference type="EMBL" id="SZYD01000003">
    <property type="protein sequence ID" value="KAD6794923.1"/>
    <property type="molecule type" value="Genomic_DNA"/>
</dbReference>